<dbReference type="Proteomes" id="UP000297638">
    <property type="component" value="Unassembled WGS sequence"/>
</dbReference>
<evidence type="ECO:0000313" key="2">
    <source>
        <dbReference type="Proteomes" id="UP000297638"/>
    </source>
</evidence>
<dbReference type="AlphaFoldDB" id="A0A4Y8TYA9"/>
<evidence type="ECO:0000313" key="1">
    <source>
        <dbReference type="EMBL" id="TFH56828.1"/>
    </source>
</evidence>
<dbReference type="EMBL" id="SPDS01000001">
    <property type="protein sequence ID" value="TFH56828.1"/>
    <property type="molecule type" value="Genomic_DNA"/>
</dbReference>
<reference evidence="1 2" key="1">
    <citation type="submission" date="2019-03" db="EMBL/GenBank/DDBJ databases">
        <title>Glutamicibacter sp. LJH19 genome.</title>
        <authorList>
            <person name="Sinai Borker S."/>
            <person name="Kumar R."/>
        </authorList>
    </citation>
    <scope>NUCLEOTIDE SEQUENCE [LARGE SCALE GENOMIC DNA]</scope>
    <source>
        <strain evidence="1 2">LJH19</strain>
    </source>
</reference>
<accession>A0A4Y8TYA9</accession>
<comment type="caution">
    <text evidence="1">The sequence shown here is derived from an EMBL/GenBank/DDBJ whole genome shotgun (WGS) entry which is preliminary data.</text>
</comment>
<name>A0A4Y8TYA9_9MICC</name>
<sequence length="97" mass="11037">MHDHDAQRAEFISTNAKAREVFLDGYERGYKAAMDYLDDQIGVTLVSESYLNDPAGYQRRFAKSAADAVDLYEARQRMGTHKTGPEPYPLYPLRFAS</sequence>
<organism evidence="1 2">
    <name type="scientific">Glutamicibacter arilaitensis</name>
    <dbReference type="NCBI Taxonomy" id="256701"/>
    <lineage>
        <taxon>Bacteria</taxon>
        <taxon>Bacillati</taxon>
        <taxon>Actinomycetota</taxon>
        <taxon>Actinomycetes</taxon>
        <taxon>Micrococcales</taxon>
        <taxon>Micrococcaceae</taxon>
        <taxon>Glutamicibacter</taxon>
    </lineage>
</organism>
<dbReference type="RefSeq" id="WP_134779895.1">
    <property type="nucleotide sequence ID" value="NZ_SPDS01000001.1"/>
</dbReference>
<protein>
    <submittedName>
        <fullName evidence="1">Uncharacterized protein</fullName>
    </submittedName>
</protein>
<gene>
    <name evidence="1" type="ORF">EXY26_07335</name>
</gene>
<proteinExistence type="predicted"/>